<reference evidence="3" key="1">
    <citation type="submission" date="2020-06" db="EMBL/GenBank/DDBJ databases">
        <title>Draft genome of Bugula neritina, a colonial animal packing powerful symbionts and potential medicines.</title>
        <authorList>
            <person name="Rayko M."/>
        </authorList>
    </citation>
    <scope>NUCLEOTIDE SEQUENCE [LARGE SCALE GENOMIC DNA]</scope>
    <source>
        <strain evidence="3">Kwan_BN1</strain>
    </source>
</reference>
<dbReference type="Pfam" id="PF01359">
    <property type="entry name" value="Transposase_1"/>
    <property type="match status" value="1"/>
</dbReference>
<feature type="domain" description="Mos1 transposase HTH" evidence="2">
    <location>
        <begin position="12"/>
        <end position="54"/>
    </location>
</feature>
<evidence type="ECO:0000313" key="3">
    <source>
        <dbReference type="EMBL" id="KAF6035862.1"/>
    </source>
</evidence>
<dbReference type="InterPro" id="IPR041426">
    <property type="entry name" value="Mos1_HTH"/>
</dbReference>
<dbReference type="PANTHER" id="PTHR46060:SF1">
    <property type="entry name" value="MARINER MOS1 TRANSPOSASE-LIKE PROTEIN"/>
    <property type="match status" value="1"/>
</dbReference>
<dbReference type="EMBL" id="VXIV02000816">
    <property type="protein sequence ID" value="KAF6035862.1"/>
    <property type="molecule type" value="Genomic_DNA"/>
</dbReference>
<protein>
    <recommendedName>
        <fullName evidence="2">Mos1 transposase HTH domain-containing protein</fullName>
    </recommendedName>
</protein>
<feature type="region of interest" description="Disordered" evidence="1">
    <location>
        <begin position="179"/>
        <end position="198"/>
    </location>
</feature>
<dbReference type="PANTHER" id="PTHR46060">
    <property type="entry name" value="MARINER MOS1 TRANSPOSASE-LIKE PROTEIN"/>
    <property type="match status" value="1"/>
</dbReference>
<evidence type="ECO:0000313" key="4">
    <source>
        <dbReference type="Proteomes" id="UP000593567"/>
    </source>
</evidence>
<proteinExistence type="predicted"/>
<evidence type="ECO:0000256" key="1">
    <source>
        <dbReference type="SAM" id="MobiDB-lite"/>
    </source>
</evidence>
<gene>
    <name evidence="3" type="ORF">EB796_005822</name>
</gene>
<feature type="compositionally biased region" description="Basic and acidic residues" evidence="1">
    <location>
        <begin position="179"/>
        <end position="190"/>
    </location>
</feature>
<comment type="caution">
    <text evidence="3">The sequence shown here is derived from an EMBL/GenBank/DDBJ whole genome shotgun (WGS) entry which is preliminary data.</text>
</comment>
<dbReference type="InterPro" id="IPR052709">
    <property type="entry name" value="Transposase-MT_Hybrid"/>
</dbReference>
<dbReference type="InterPro" id="IPR036397">
    <property type="entry name" value="RNaseH_sf"/>
</dbReference>
<dbReference type="Gene3D" id="1.10.10.1450">
    <property type="match status" value="1"/>
</dbReference>
<evidence type="ECO:0000259" key="2">
    <source>
        <dbReference type="Pfam" id="PF17906"/>
    </source>
</evidence>
<dbReference type="AlphaFoldDB" id="A0A7J7KB36"/>
<dbReference type="Proteomes" id="UP000593567">
    <property type="component" value="Unassembled WGS sequence"/>
</dbReference>
<keyword evidence="4" id="KW-1185">Reference proteome</keyword>
<name>A0A7J7KB36_BUGNE</name>
<sequence length="255" mass="28912">MATHADVCKKQRAVIEVLVLEGESAAAIHNRLKNVYGDNTLDVSNVRRWVRRIKGSDSAKGEALLVDQPRSGRPAHAVPDINLKHTDELIKQNRKIRITEISEALDISRGSTDTLVSNLGYSKVCAKCVPRQLTDTMKQQRVEASTELLSMHAEDETFLQRITTGDETWVHHYEPESKRRSMEWRHADSPRKKKFKSQPSAGKVMATVFWDYQGVILIDFMAKGTTINSEAYIETLRKLKTRIKRCTTTPVPTQV</sequence>
<accession>A0A7J7KB36</accession>
<dbReference type="Pfam" id="PF17906">
    <property type="entry name" value="HTH_48"/>
    <property type="match status" value="1"/>
</dbReference>
<dbReference type="GO" id="GO:0003676">
    <property type="term" value="F:nucleic acid binding"/>
    <property type="evidence" value="ECO:0007669"/>
    <property type="project" value="InterPro"/>
</dbReference>
<dbReference type="OrthoDB" id="10018757at2759"/>
<organism evidence="3 4">
    <name type="scientific">Bugula neritina</name>
    <name type="common">Brown bryozoan</name>
    <name type="synonym">Sertularia neritina</name>
    <dbReference type="NCBI Taxonomy" id="10212"/>
    <lineage>
        <taxon>Eukaryota</taxon>
        <taxon>Metazoa</taxon>
        <taxon>Spiralia</taxon>
        <taxon>Lophotrochozoa</taxon>
        <taxon>Bryozoa</taxon>
        <taxon>Gymnolaemata</taxon>
        <taxon>Cheilostomatida</taxon>
        <taxon>Flustrina</taxon>
        <taxon>Buguloidea</taxon>
        <taxon>Bugulidae</taxon>
        <taxon>Bugula</taxon>
    </lineage>
</organism>
<dbReference type="Gene3D" id="3.30.420.10">
    <property type="entry name" value="Ribonuclease H-like superfamily/Ribonuclease H"/>
    <property type="match status" value="1"/>
</dbReference>
<dbReference type="InterPro" id="IPR001888">
    <property type="entry name" value="Transposase_1"/>
</dbReference>